<dbReference type="RefSeq" id="WP_116649108.1">
    <property type="nucleotide sequence ID" value="NZ_QUZK01000002.1"/>
</dbReference>
<name>A0A3E1KD78_9GAMM</name>
<comment type="caution">
    <text evidence="3">The sequence shown here is derived from an EMBL/GenBank/DDBJ whole genome shotgun (WGS) entry which is preliminary data.</text>
</comment>
<feature type="chain" id="PRO_5017795653" description="DnrO protein" evidence="2">
    <location>
        <begin position="24"/>
        <end position="158"/>
    </location>
</feature>
<dbReference type="Proteomes" id="UP000260351">
    <property type="component" value="Unassembled WGS sequence"/>
</dbReference>
<feature type="region of interest" description="Disordered" evidence="1">
    <location>
        <begin position="24"/>
        <end position="46"/>
    </location>
</feature>
<dbReference type="OrthoDB" id="6933865at2"/>
<accession>A0A3E1KD78</accession>
<feature type="signal peptide" evidence="2">
    <location>
        <begin position="1"/>
        <end position="23"/>
    </location>
</feature>
<dbReference type="AlphaFoldDB" id="A0A3E1KD78"/>
<proteinExistence type="predicted"/>
<evidence type="ECO:0000313" key="3">
    <source>
        <dbReference type="EMBL" id="RFF33022.1"/>
    </source>
</evidence>
<evidence type="ECO:0008006" key="5">
    <source>
        <dbReference type="Google" id="ProtNLM"/>
    </source>
</evidence>
<reference evidence="3 4" key="1">
    <citation type="submission" date="2018-08" db="EMBL/GenBank/DDBJ databases">
        <title>Wenzhouxiangella salilacus sp. nov., a novel bacterium isolated from a saline lake in Xinjiang Province, China.</title>
        <authorList>
            <person name="Han S."/>
        </authorList>
    </citation>
    <scope>NUCLEOTIDE SEQUENCE [LARGE SCALE GENOMIC DNA]</scope>
    <source>
        <strain evidence="3 4">XDB06</strain>
    </source>
</reference>
<dbReference type="EMBL" id="QUZK01000002">
    <property type="protein sequence ID" value="RFF33022.1"/>
    <property type="molecule type" value="Genomic_DNA"/>
</dbReference>
<organism evidence="3 4">
    <name type="scientific">Wenzhouxiangella sediminis</name>
    <dbReference type="NCBI Taxonomy" id="1792836"/>
    <lineage>
        <taxon>Bacteria</taxon>
        <taxon>Pseudomonadati</taxon>
        <taxon>Pseudomonadota</taxon>
        <taxon>Gammaproteobacteria</taxon>
        <taxon>Chromatiales</taxon>
        <taxon>Wenzhouxiangellaceae</taxon>
        <taxon>Wenzhouxiangella</taxon>
    </lineage>
</organism>
<keyword evidence="2" id="KW-0732">Signal</keyword>
<evidence type="ECO:0000256" key="2">
    <source>
        <dbReference type="SAM" id="SignalP"/>
    </source>
</evidence>
<evidence type="ECO:0000313" key="4">
    <source>
        <dbReference type="Proteomes" id="UP000260351"/>
    </source>
</evidence>
<feature type="compositionally biased region" description="Basic and acidic residues" evidence="1">
    <location>
        <begin position="26"/>
        <end position="37"/>
    </location>
</feature>
<protein>
    <recommendedName>
        <fullName evidence="5">DnrO protein</fullName>
    </recommendedName>
</protein>
<sequence>MKHGTNVLLAVLITLGLSGVAGAQQGKHEQGHHEMHASGELQLQRPESGKWASDESLRQGMSELEAAFGPAHAAYRNDAFDAEQAAGLADTIEQKVNFMFANCRLPADADAELHKLLAASLDAARMLRESDEPHRGLHRLHRVLQAYPEHFEHPGWAD</sequence>
<keyword evidence="4" id="KW-1185">Reference proteome</keyword>
<gene>
    <name evidence="3" type="ORF">DZC52_00220</name>
</gene>
<evidence type="ECO:0000256" key="1">
    <source>
        <dbReference type="SAM" id="MobiDB-lite"/>
    </source>
</evidence>